<name>A0A1U9KCM5_ACEAC</name>
<dbReference type="PANTHER" id="PTHR42788">
    <property type="entry name" value="TAURINE IMPORT ATP-BINDING PROTEIN-RELATED"/>
    <property type="match status" value="1"/>
</dbReference>
<dbReference type="CDD" id="cd03293">
    <property type="entry name" value="ABC_NrtD_SsuB_transporters"/>
    <property type="match status" value="1"/>
</dbReference>
<dbReference type="InterPro" id="IPR003439">
    <property type="entry name" value="ABC_transporter-like_ATP-bd"/>
</dbReference>
<evidence type="ECO:0000256" key="2">
    <source>
        <dbReference type="ARBA" id="ARBA00022448"/>
    </source>
</evidence>
<dbReference type="Gene3D" id="3.40.50.300">
    <property type="entry name" value="P-loop containing nucleotide triphosphate hydrolases"/>
    <property type="match status" value="1"/>
</dbReference>
<keyword evidence="7" id="KW-1185">Reference proteome</keyword>
<evidence type="ECO:0000313" key="6">
    <source>
        <dbReference type="EMBL" id="AQS83575.1"/>
    </source>
</evidence>
<dbReference type="SUPFAM" id="SSF52540">
    <property type="entry name" value="P-loop containing nucleoside triphosphate hydrolases"/>
    <property type="match status" value="1"/>
</dbReference>
<dbReference type="EMBL" id="CP014692">
    <property type="protein sequence ID" value="AQS83575.1"/>
    <property type="molecule type" value="Genomic_DNA"/>
</dbReference>
<dbReference type="GO" id="GO:0005524">
    <property type="term" value="F:ATP binding"/>
    <property type="evidence" value="ECO:0007669"/>
    <property type="project" value="UniProtKB-KW"/>
</dbReference>
<organism evidence="6 7">
    <name type="scientific">Acetobacter aceti</name>
    <dbReference type="NCBI Taxonomy" id="435"/>
    <lineage>
        <taxon>Bacteria</taxon>
        <taxon>Pseudomonadati</taxon>
        <taxon>Pseudomonadota</taxon>
        <taxon>Alphaproteobacteria</taxon>
        <taxon>Acetobacterales</taxon>
        <taxon>Acetobacteraceae</taxon>
        <taxon>Acetobacter</taxon>
        <taxon>Acetobacter subgen. Acetobacter</taxon>
    </lineage>
</organism>
<evidence type="ECO:0000256" key="1">
    <source>
        <dbReference type="ARBA" id="ARBA00005417"/>
    </source>
</evidence>
<dbReference type="OrthoDB" id="7336028at2"/>
<comment type="similarity">
    <text evidence="1">Belongs to the ABC transporter superfamily.</text>
</comment>
<keyword evidence="4" id="KW-0067">ATP-binding</keyword>
<dbReference type="InterPro" id="IPR027417">
    <property type="entry name" value="P-loop_NTPase"/>
</dbReference>
<dbReference type="InterPro" id="IPR017871">
    <property type="entry name" value="ABC_transporter-like_CS"/>
</dbReference>
<sequence>MSDMTSLVRVENAGLSHDGGKTFIFRHVDLDIEHGQFVAVLGPSGVGKSTLLRVIMGLIDPTEGTATLSTVRERTGSRRSALVFQDARLMPWRTVRGNVELGLEGLGLSRSERHERAQAALDLVKLSAESSRWPRQLSGGQRQRVGVARALTVNPDLLLMDEPFGALDAITRRSLQTELLTIWQKTRKTVLFVTHDIDEALLLADRIIVLAGKPASVRGDLMVGNRPRDPSSPALRALAGRLRSLIAGEDDPGGTPYWQAAEI</sequence>
<dbReference type="AlphaFoldDB" id="A0A1U9KCM5"/>
<evidence type="ECO:0000259" key="5">
    <source>
        <dbReference type="PROSITE" id="PS50893"/>
    </source>
</evidence>
<dbReference type="PROSITE" id="PS00211">
    <property type="entry name" value="ABC_TRANSPORTER_1"/>
    <property type="match status" value="1"/>
</dbReference>
<evidence type="ECO:0000256" key="3">
    <source>
        <dbReference type="ARBA" id="ARBA00022741"/>
    </source>
</evidence>
<dbReference type="eggNOG" id="COG1116">
    <property type="taxonomic scope" value="Bacteria"/>
</dbReference>
<evidence type="ECO:0000313" key="7">
    <source>
        <dbReference type="Proteomes" id="UP000188937"/>
    </source>
</evidence>
<dbReference type="RefSeq" id="WP_077811602.1">
    <property type="nucleotide sequence ID" value="NZ_CP014692.1"/>
</dbReference>
<dbReference type="Pfam" id="PF00005">
    <property type="entry name" value="ABC_tran"/>
    <property type="match status" value="1"/>
</dbReference>
<accession>A0A1U9KCM5</accession>
<dbReference type="PANTHER" id="PTHR42788:SF13">
    <property type="entry name" value="ALIPHATIC SULFONATES IMPORT ATP-BINDING PROTEIN SSUB"/>
    <property type="match status" value="1"/>
</dbReference>
<proteinExistence type="inferred from homology"/>
<protein>
    <submittedName>
        <fullName evidence="6">ABC transporter</fullName>
    </submittedName>
</protein>
<keyword evidence="3" id="KW-0547">Nucleotide-binding</keyword>
<keyword evidence="2" id="KW-0813">Transport</keyword>
<dbReference type="GO" id="GO:0016887">
    <property type="term" value="F:ATP hydrolysis activity"/>
    <property type="evidence" value="ECO:0007669"/>
    <property type="project" value="InterPro"/>
</dbReference>
<dbReference type="KEGG" id="aace:A0U92_00980"/>
<feature type="domain" description="ABC transporter" evidence="5">
    <location>
        <begin position="8"/>
        <end position="237"/>
    </location>
</feature>
<gene>
    <name evidence="6" type="ORF">A0U92_00980</name>
</gene>
<dbReference type="STRING" id="435.A0U92_00980"/>
<evidence type="ECO:0000256" key="4">
    <source>
        <dbReference type="ARBA" id="ARBA00022840"/>
    </source>
</evidence>
<reference evidence="6 7" key="1">
    <citation type="submission" date="2016-03" db="EMBL/GenBank/DDBJ databases">
        <title>Acetic acid bacteria sequencing.</title>
        <authorList>
            <person name="Brandt J."/>
            <person name="Jakob F."/>
            <person name="Vogel R.F."/>
        </authorList>
    </citation>
    <scope>NUCLEOTIDE SEQUENCE [LARGE SCALE GENOMIC DNA]</scope>
    <source>
        <strain evidence="6 7">TMW2.1153</strain>
    </source>
</reference>
<dbReference type="InterPro" id="IPR003593">
    <property type="entry name" value="AAA+_ATPase"/>
</dbReference>
<dbReference type="Proteomes" id="UP000188937">
    <property type="component" value="Chromosome"/>
</dbReference>
<dbReference type="InterPro" id="IPR050166">
    <property type="entry name" value="ABC_transporter_ATP-bind"/>
</dbReference>
<dbReference type="SMART" id="SM00382">
    <property type="entry name" value="AAA"/>
    <property type="match status" value="1"/>
</dbReference>
<dbReference type="PROSITE" id="PS50893">
    <property type="entry name" value="ABC_TRANSPORTER_2"/>
    <property type="match status" value="1"/>
</dbReference>